<proteinExistence type="predicted"/>
<reference evidence="2 3" key="1">
    <citation type="submission" date="2018-07" db="EMBL/GenBank/DDBJ databases">
        <title>A high quality draft genome assembly of the barn swallow (H. rustica rustica).</title>
        <authorList>
            <person name="Formenti G."/>
            <person name="Chiara M."/>
            <person name="Poveda L."/>
            <person name="Francoijs K.-J."/>
            <person name="Bonisoli-Alquati A."/>
            <person name="Canova L."/>
            <person name="Gianfranceschi L."/>
            <person name="Horner D.S."/>
            <person name="Saino N."/>
        </authorList>
    </citation>
    <scope>NUCLEOTIDE SEQUENCE [LARGE SCALE GENOMIC DNA]</scope>
    <source>
        <strain evidence="2">Chelidonia</strain>
        <tissue evidence="2">Blood</tissue>
    </source>
</reference>
<name>A0A3M0KVM7_HIRRU</name>
<sequence length="148" mass="17915">MEKMLRKRSFGPSISAGLNDYGFVISPLQGKVASSEEREAEIATFSMKDFGIYFKFVKVILQYGAQSNRKLDSHKSKTQHHIYYEENELHSSQNQYNENDEEAKDEKKREKRREEKRREEKRREKREEKRREEKRREEKRRGAKKIKK</sequence>
<feature type="compositionally biased region" description="Basic and acidic residues" evidence="1">
    <location>
        <begin position="104"/>
        <end position="140"/>
    </location>
</feature>
<feature type="region of interest" description="Disordered" evidence="1">
    <location>
        <begin position="67"/>
        <end position="148"/>
    </location>
</feature>
<evidence type="ECO:0000313" key="2">
    <source>
        <dbReference type="EMBL" id="RMC17195.1"/>
    </source>
</evidence>
<organism evidence="2 3">
    <name type="scientific">Hirundo rustica rustica</name>
    <dbReference type="NCBI Taxonomy" id="333673"/>
    <lineage>
        <taxon>Eukaryota</taxon>
        <taxon>Metazoa</taxon>
        <taxon>Chordata</taxon>
        <taxon>Craniata</taxon>
        <taxon>Vertebrata</taxon>
        <taxon>Euteleostomi</taxon>
        <taxon>Archelosauria</taxon>
        <taxon>Archosauria</taxon>
        <taxon>Dinosauria</taxon>
        <taxon>Saurischia</taxon>
        <taxon>Theropoda</taxon>
        <taxon>Coelurosauria</taxon>
        <taxon>Aves</taxon>
        <taxon>Neognathae</taxon>
        <taxon>Neoaves</taxon>
        <taxon>Telluraves</taxon>
        <taxon>Australaves</taxon>
        <taxon>Passeriformes</taxon>
        <taxon>Sylvioidea</taxon>
        <taxon>Hirundinidae</taxon>
        <taxon>Hirundo</taxon>
    </lineage>
</organism>
<protein>
    <submittedName>
        <fullName evidence="2">Uncharacterized protein</fullName>
    </submittedName>
</protein>
<evidence type="ECO:0000313" key="3">
    <source>
        <dbReference type="Proteomes" id="UP000269221"/>
    </source>
</evidence>
<accession>A0A3M0KVM7</accession>
<dbReference type="EMBL" id="QRBI01000099">
    <property type="protein sequence ID" value="RMC17195.1"/>
    <property type="molecule type" value="Genomic_DNA"/>
</dbReference>
<gene>
    <name evidence="2" type="ORF">DUI87_05772</name>
</gene>
<comment type="caution">
    <text evidence="2">The sequence shown here is derived from an EMBL/GenBank/DDBJ whole genome shotgun (WGS) entry which is preliminary data.</text>
</comment>
<keyword evidence="3" id="KW-1185">Reference proteome</keyword>
<evidence type="ECO:0000256" key="1">
    <source>
        <dbReference type="SAM" id="MobiDB-lite"/>
    </source>
</evidence>
<dbReference type="Proteomes" id="UP000269221">
    <property type="component" value="Unassembled WGS sequence"/>
</dbReference>
<dbReference type="AlphaFoldDB" id="A0A3M0KVM7"/>